<dbReference type="SUPFAM" id="SSF53474">
    <property type="entry name" value="alpha/beta-Hydrolases"/>
    <property type="match status" value="1"/>
</dbReference>
<keyword evidence="2" id="KW-0378">Hydrolase</keyword>
<keyword evidence="3" id="KW-1185">Reference proteome</keyword>
<dbReference type="InterPro" id="IPR029058">
    <property type="entry name" value="AB_hydrolase_fold"/>
</dbReference>
<name>A0ABT0BRE3_9SPHN</name>
<dbReference type="InterPro" id="IPR000073">
    <property type="entry name" value="AB_hydrolase_1"/>
</dbReference>
<evidence type="ECO:0000259" key="1">
    <source>
        <dbReference type="Pfam" id="PF00561"/>
    </source>
</evidence>
<dbReference type="InterPro" id="IPR050471">
    <property type="entry name" value="AB_hydrolase"/>
</dbReference>
<comment type="caution">
    <text evidence="2">The sequence shown here is derived from an EMBL/GenBank/DDBJ whole genome shotgun (WGS) entry which is preliminary data.</text>
</comment>
<dbReference type="RefSeq" id="WP_243921497.1">
    <property type="nucleotide sequence ID" value="NZ_JALHLG010000016.1"/>
</dbReference>
<evidence type="ECO:0000313" key="3">
    <source>
        <dbReference type="Proteomes" id="UP001202281"/>
    </source>
</evidence>
<evidence type="ECO:0000313" key="2">
    <source>
        <dbReference type="EMBL" id="MCJ2187629.1"/>
    </source>
</evidence>
<dbReference type="PANTHER" id="PTHR43433:SF5">
    <property type="entry name" value="AB HYDROLASE-1 DOMAIN-CONTAINING PROTEIN"/>
    <property type="match status" value="1"/>
</dbReference>
<organism evidence="2 3">
    <name type="scientific">Novosphingobium beihaiensis</name>
    <dbReference type="NCBI Taxonomy" id="2930389"/>
    <lineage>
        <taxon>Bacteria</taxon>
        <taxon>Pseudomonadati</taxon>
        <taxon>Pseudomonadota</taxon>
        <taxon>Alphaproteobacteria</taxon>
        <taxon>Sphingomonadales</taxon>
        <taxon>Sphingomonadaceae</taxon>
        <taxon>Novosphingobium</taxon>
    </lineage>
</organism>
<feature type="domain" description="AB hydrolase-1" evidence="1">
    <location>
        <begin position="23"/>
        <end position="154"/>
    </location>
</feature>
<dbReference type="Proteomes" id="UP001202281">
    <property type="component" value="Unassembled WGS sequence"/>
</dbReference>
<gene>
    <name evidence="2" type="ORF">MTR66_12485</name>
</gene>
<protein>
    <submittedName>
        <fullName evidence="2">Alpha/beta fold hydrolase</fullName>
    </submittedName>
</protein>
<dbReference type="PANTHER" id="PTHR43433">
    <property type="entry name" value="HYDROLASE, ALPHA/BETA FOLD FAMILY PROTEIN"/>
    <property type="match status" value="1"/>
</dbReference>
<proteinExistence type="predicted"/>
<reference evidence="2 3" key="1">
    <citation type="submission" date="2022-04" db="EMBL/GenBank/DDBJ databases">
        <title>Identification of a novel bacterium isolated from mangrove sediments.</title>
        <authorList>
            <person name="Pan X."/>
        </authorList>
    </citation>
    <scope>NUCLEOTIDE SEQUENCE [LARGE SCALE GENOMIC DNA]</scope>
    <source>
        <strain evidence="2 3">B2638</strain>
    </source>
</reference>
<sequence length="299" mass="31276">MMLPSAHSAGIAFESFGEEANETILLIAGLGTTMLRWSVPFCERLAARGYRVIRFDNRDSGRSAHFSSFPPPDFGELARVLMAGEQPTVPYTLADMAADAITLLDRLGIARAHVAGRSMGGMIAQITASDYPARVLSLTSIMSSTGNPALPQAAPGIMALMMRPVPVPAADLDGFLEHGVAFARCIAGSGAPFDAAAHRTLLLEELKRGHAPGGAARQVAAMAVSGDRRARLRTIAVPALVIHGAEDPLIPSAGGVETAAMIPDAELLLIEGMGHDIPAQFEGRIADAIHQTARKGATA</sequence>
<dbReference type="Gene3D" id="3.40.50.1820">
    <property type="entry name" value="alpha/beta hydrolase"/>
    <property type="match status" value="1"/>
</dbReference>
<dbReference type="EMBL" id="JALHLG010000016">
    <property type="protein sequence ID" value="MCJ2187629.1"/>
    <property type="molecule type" value="Genomic_DNA"/>
</dbReference>
<dbReference type="Pfam" id="PF00561">
    <property type="entry name" value="Abhydrolase_1"/>
    <property type="match status" value="1"/>
</dbReference>
<accession>A0ABT0BRE3</accession>
<dbReference type="GO" id="GO:0016787">
    <property type="term" value="F:hydrolase activity"/>
    <property type="evidence" value="ECO:0007669"/>
    <property type="project" value="UniProtKB-KW"/>
</dbReference>